<proteinExistence type="predicted"/>
<reference evidence="2" key="1">
    <citation type="journal article" date="2023" name="Mol. Biol. Evol.">
        <title>Third-Generation Sequencing Reveals the Adaptive Role of the Epigenome in Three Deep-Sea Polychaetes.</title>
        <authorList>
            <person name="Perez M."/>
            <person name="Aroh O."/>
            <person name="Sun Y."/>
            <person name="Lan Y."/>
            <person name="Juniper S.K."/>
            <person name="Young C.R."/>
            <person name="Angers B."/>
            <person name="Qian P.Y."/>
        </authorList>
    </citation>
    <scope>NUCLEOTIDE SEQUENCE</scope>
    <source>
        <strain evidence="2">R07B-5</strain>
    </source>
</reference>
<feature type="region of interest" description="Disordered" evidence="1">
    <location>
        <begin position="74"/>
        <end position="93"/>
    </location>
</feature>
<dbReference type="AlphaFoldDB" id="A0AAD9NM90"/>
<dbReference type="EMBL" id="JAODUO010000729">
    <property type="protein sequence ID" value="KAK2175462.1"/>
    <property type="molecule type" value="Genomic_DNA"/>
</dbReference>
<organism evidence="2 3">
    <name type="scientific">Ridgeia piscesae</name>
    <name type="common">Tubeworm</name>
    <dbReference type="NCBI Taxonomy" id="27915"/>
    <lineage>
        <taxon>Eukaryota</taxon>
        <taxon>Metazoa</taxon>
        <taxon>Spiralia</taxon>
        <taxon>Lophotrochozoa</taxon>
        <taxon>Annelida</taxon>
        <taxon>Polychaeta</taxon>
        <taxon>Sedentaria</taxon>
        <taxon>Canalipalpata</taxon>
        <taxon>Sabellida</taxon>
        <taxon>Siboglinidae</taxon>
        <taxon>Ridgeia</taxon>
    </lineage>
</organism>
<dbReference type="Proteomes" id="UP001209878">
    <property type="component" value="Unassembled WGS sequence"/>
</dbReference>
<evidence type="ECO:0000313" key="2">
    <source>
        <dbReference type="EMBL" id="KAK2175462.1"/>
    </source>
</evidence>
<comment type="caution">
    <text evidence="2">The sequence shown here is derived from an EMBL/GenBank/DDBJ whole genome shotgun (WGS) entry which is preliminary data.</text>
</comment>
<evidence type="ECO:0000313" key="3">
    <source>
        <dbReference type="Proteomes" id="UP001209878"/>
    </source>
</evidence>
<name>A0AAD9NM90_RIDPI</name>
<evidence type="ECO:0000256" key="1">
    <source>
        <dbReference type="SAM" id="MobiDB-lite"/>
    </source>
</evidence>
<sequence>RSVNGSTVETADVELTVTLWVSLQRQVKTRAQRQKDYRERMKLRFGDAFMRLDRERKARKRRLQKEQVLGHLCGGHLGSGATQGTSDSGRRMKQYRARMKQQFGELYMKSERDRNARYRRNKKQQALLCDKIDRLR</sequence>
<accession>A0AAD9NM90</accession>
<keyword evidence="3" id="KW-1185">Reference proteome</keyword>
<feature type="non-terminal residue" evidence="2">
    <location>
        <position position="136"/>
    </location>
</feature>
<protein>
    <submittedName>
        <fullName evidence="2">Uncharacterized protein</fullName>
    </submittedName>
</protein>
<gene>
    <name evidence="2" type="ORF">NP493_730g01089</name>
</gene>